<dbReference type="Gene3D" id="3.40.190.10">
    <property type="entry name" value="Periplasmic binding protein-like II"/>
    <property type="match status" value="2"/>
</dbReference>
<keyword evidence="1" id="KW-0732">Signal</keyword>
<protein>
    <submittedName>
        <fullName evidence="2">Spermidine/putrescine-binding periplasmic protein</fullName>
    </submittedName>
</protein>
<name>C0INQ7_9BACT</name>
<dbReference type="PANTHER" id="PTHR30222">
    <property type="entry name" value="SPERMIDINE/PUTRESCINE-BINDING PERIPLASMIC PROTEIN"/>
    <property type="match status" value="1"/>
</dbReference>
<dbReference type="InterPro" id="IPR006059">
    <property type="entry name" value="SBP"/>
</dbReference>
<dbReference type="EMBL" id="EU408356">
    <property type="protein sequence ID" value="ACN58943.1"/>
    <property type="molecule type" value="Genomic_DNA"/>
</dbReference>
<proteinExistence type="predicted"/>
<evidence type="ECO:0000313" key="2">
    <source>
        <dbReference type="EMBL" id="ACN58943.1"/>
    </source>
</evidence>
<reference evidence="2" key="1">
    <citation type="journal article" date="2009" name="ISME J.">
        <title>Functional metagenomics reveals diverse beta-lactamases in a remote Alaskan soil.</title>
        <authorList>
            <person name="Allen H.K."/>
            <person name="Moe L.A."/>
            <person name="Rodbumrer J."/>
            <person name="Gaarder A."/>
            <person name="Handelsman J."/>
        </authorList>
    </citation>
    <scope>NUCLEOTIDE SEQUENCE</scope>
</reference>
<dbReference type="AlphaFoldDB" id="C0INQ7"/>
<accession>C0INQ7</accession>
<gene>
    <name evidence="2" type="ORF">AKSOIL_0101</name>
</gene>
<evidence type="ECO:0000256" key="1">
    <source>
        <dbReference type="ARBA" id="ARBA00022729"/>
    </source>
</evidence>
<dbReference type="PANTHER" id="PTHR30222:SF2">
    <property type="entry name" value="ABC TRANSPORTER SUBSTRATE-BINDING PROTEIN"/>
    <property type="match status" value="1"/>
</dbReference>
<sequence length="369" mass="40404">MKVPRWLSLTLAGTALIAGIVYWKSLPPASITVASWGDAYGRAQTMALFHPYTDKSGVDVAVKTYGGGIKEIADQVKTGQIEWDVVDLELEDAAAACREGLLERLEGIELPPGIDGKKAFVDFVPGALGPCWVGSVVYSQVVAFDRQKFPDGAPRRLADFFDLARFPGPRGLRDSGPKINLELALIADGVPPWRVYGTLATQNGANRAFAKLDTIKPAIVWWSKTSEPPDLLTQGKAAMTTTLNARVFSITTEPRIGTIWDGQLYQLDVFGLPKGTANKRRALDFIRFATGSQPLAEEARLLPYGPARRSSLKQVGRNPDTNEEMLSHLPTAPKNFANALAIDHNWWALHGEALQARWAEWRAQPPPSH</sequence>
<organism evidence="2">
    <name type="scientific">uncultured bacterium BLR7</name>
    <dbReference type="NCBI Taxonomy" id="506523"/>
    <lineage>
        <taxon>Bacteria</taxon>
        <taxon>environmental samples</taxon>
    </lineage>
</organism>
<dbReference type="Pfam" id="PF13416">
    <property type="entry name" value="SBP_bac_8"/>
    <property type="match status" value="1"/>
</dbReference>
<dbReference type="SUPFAM" id="SSF53850">
    <property type="entry name" value="Periplasmic binding protein-like II"/>
    <property type="match status" value="1"/>
</dbReference>